<keyword evidence="4" id="KW-1185">Reference proteome</keyword>
<dbReference type="EMBL" id="CP001936">
    <property type="protein sequence ID" value="ADD03112.1"/>
    <property type="molecule type" value="Genomic_DNA"/>
</dbReference>
<protein>
    <submittedName>
        <fullName evidence="3">Metallophosphoesterase</fullName>
    </submittedName>
</protein>
<evidence type="ECO:0000313" key="3">
    <source>
        <dbReference type="EMBL" id="ADD03112.1"/>
    </source>
</evidence>
<dbReference type="HOGENOM" id="CLU_487389_0_0_9"/>
<dbReference type="Pfam" id="PF00149">
    <property type="entry name" value="Metallophos"/>
    <property type="match status" value="1"/>
</dbReference>
<evidence type="ECO:0000313" key="4">
    <source>
        <dbReference type="Proteomes" id="UP000001552"/>
    </source>
</evidence>
<dbReference type="InterPro" id="IPR050535">
    <property type="entry name" value="DNA_Repair-Maintenance_Comp"/>
</dbReference>
<dbReference type="Pfam" id="PF18145">
    <property type="entry name" value="SAVED"/>
    <property type="match status" value="1"/>
</dbReference>
<dbReference type="SUPFAM" id="SSF56300">
    <property type="entry name" value="Metallo-dependent phosphatases"/>
    <property type="match status" value="1"/>
</dbReference>
<accession>D3T4G0</accession>
<dbReference type="InterPro" id="IPR004843">
    <property type="entry name" value="Calcineurin-like_PHP"/>
</dbReference>
<name>D3T4G0_THEIA</name>
<dbReference type="KEGG" id="tit:Thit_1870"/>
<dbReference type="InterPro" id="IPR040836">
    <property type="entry name" value="SAVED"/>
</dbReference>
<evidence type="ECO:0000259" key="1">
    <source>
        <dbReference type="Pfam" id="PF00149"/>
    </source>
</evidence>
<dbReference type="eggNOG" id="COG1409">
    <property type="taxonomic scope" value="Bacteria"/>
</dbReference>
<dbReference type="Gene3D" id="3.60.21.10">
    <property type="match status" value="1"/>
</dbReference>
<dbReference type="OrthoDB" id="115870at2"/>
<feature type="domain" description="Calcineurin-like phosphoesterase" evidence="1">
    <location>
        <begin position="7"/>
        <end position="233"/>
    </location>
</feature>
<dbReference type="NCBIfam" id="NF033611">
    <property type="entry name" value="SAVED"/>
    <property type="match status" value="1"/>
</dbReference>
<reference evidence="3" key="1">
    <citation type="submission" date="2010-02" db="EMBL/GenBank/DDBJ databases">
        <title>Complete sequence of Thermoanaerobacter italicus Ab9.</title>
        <authorList>
            <consortium name="US DOE Joint Genome Institute"/>
            <person name="Lucas S."/>
            <person name="Copeland A."/>
            <person name="Lapidus A."/>
            <person name="Cheng J.-F."/>
            <person name="Bruce D."/>
            <person name="Goodwin L."/>
            <person name="Pitluck S."/>
            <person name="Chertkov O."/>
            <person name="Detter J.C."/>
            <person name="Han C."/>
            <person name="Tapia R."/>
            <person name="Land M."/>
            <person name="Hauser L."/>
            <person name="Kyrpides N."/>
            <person name="Mikhailova N."/>
            <person name="Hemme C.L."/>
            <person name="Woyke T."/>
        </authorList>
    </citation>
    <scope>NUCLEOTIDE SEQUENCE [LARGE SCALE GENOMIC DNA]</scope>
    <source>
        <strain evidence="3">Ab9</strain>
    </source>
</reference>
<sequence>MKKYRWVHLSDIHFAYKDYYSNRLRDELFKLLKEISRQNKVNFLFITGDLTDKNADYTEDLYRFIDDLLNILGLDENHFFMVPGNHDTERCQLRELVLRGIERKDYDCIYNLEEDAINTLISSQNKYFKLYKKLKKEDYPIQRIHFVKRIDGANIIHLNTSWLCGMDGQEGNIFIGVDKLYEVLKEEDITSESLNIAIGHHSFDCLHSKEQKQLSGLFKDFNIDFYLSGHIHQSSVCYNYHIDTHFCSCRQMRSDSYDSGGLVIGNIDTENGDNYIKFYVWKQEGYWAPDTDVGPQAPNGVYKIDSPKFPLKKFKEKPIVVIHKTLNTPINKEKLLNDMGFGNVLVYQYPFANVQINTKEEWMKHKENTERFIKSIISRLENNVVHIFPLSQIPLLIYMGYLFQDDNNNIKIYQLDENGEWVLDSNDANSIPLKITFIESNPKTRKLIVVVEVSSKISDSDIDVYVNTTENSILRFTIDEPERFKVLYASQVREIKKKFRKEMEKYINDYDEIHLFCAVPAGLAVEIGRCILKSMWPKVFLYNYRRNNTPRYEFAFDIN</sequence>
<organism evidence="3 4">
    <name type="scientific">Thermoanaerobacter italicus (strain DSM 9252 / Ab9)</name>
    <dbReference type="NCBI Taxonomy" id="580331"/>
    <lineage>
        <taxon>Bacteria</taxon>
        <taxon>Bacillati</taxon>
        <taxon>Bacillota</taxon>
        <taxon>Clostridia</taxon>
        <taxon>Thermoanaerobacterales</taxon>
        <taxon>Thermoanaerobacteraceae</taxon>
        <taxon>Thermoanaerobacter</taxon>
    </lineage>
</organism>
<evidence type="ECO:0000259" key="2">
    <source>
        <dbReference type="Pfam" id="PF18145"/>
    </source>
</evidence>
<dbReference type="GO" id="GO:0016787">
    <property type="term" value="F:hydrolase activity"/>
    <property type="evidence" value="ECO:0007669"/>
    <property type="project" value="InterPro"/>
</dbReference>
<dbReference type="Proteomes" id="UP000001552">
    <property type="component" value="Chromosome"/>
</dbReference>
<dbReference type="PANTHER" id="PTHR30337:SF0">
    <property type="entry name" value="NUCLEASE SBCCD SUBUNIT D"/>
    <property type="match status" value="1"/>
</dbReference>
<feature type="domain" description="SMODS-associated and fused to various effectors" evidence="2">
    <location>
        <begin position="373"/>
        <end position="558"/>
    </location>
</feature>
<dbReference type="PANTHER" id="PTHR30337">
    <property type="entry name" value="COMPONENT OF ATP-DEPENDENT DSDNA EXONUCLEASE"/>
    <property type="match status" value="1"/>
</dbReference>
<dbReference type="InterPro" id="IPR029052">
    <property type="entry name" value="Metallo-depent_PP-like"/>
</dbReference>
<proteinExistence type="predicted"/>
<dbReference type="AlphaFoldDB" id="D3T4G0"/>
<gene>
    <name evidence="3" type="ordered locus">Thit_1870</name>
</gene>